<dbReference type="PROSITE" id="PS50096">
    <property type="entry name" value="IQ"/>
    <property type="match status" value="1"/>
</dbReference>
<name>A0A6A3P141_9STRA</name>
<evidence type="ECO:0000256" key="1">
    <source>
        <dbReference type="SAM" id="MobiDB-lite"/>
    </source>
</evidence>
<sequence length="266" mass="29742">MHKQRQWQQLHARDAAANRIQRVFRGWRTRRRVVHQVRDDMELLVADVRRQLDGAWALLGPAAAVSSFSLDWGDDGKLRLPRMEDSLFGVSVRFPPEPEEHEDAGSSAEDSYARSVDEEVKSLCGQAAAIGPPSPQIAPLEAAFEDHPLAEEDQVVGEDGISSEVSECDDGASAVEIRGELQAETSASDVREELEFQVESMDRAPPQRGQDGNSSQLVSVQEILATHSREEILLELQWARQALRDRRKYLRSKKRIEQAPEPLACA</sequence>
<protein>
    <submittedName>
        <fullName evidence="2">Uncharacterized protein</fullName>
    </submittedName>
</protein>
<dbReference type="AlphaFoldDB" id="A0A6A3P141"/>
<gene>
    <name evidence="2" type="ORF">PR002_g165</name>
</gene>
<comment type="caution">
    <text evidence="2">The sequence shown here is derived from an EMBL/GenBank/DDBJ whole genome shotgun (WGS) entry which is preliminary data.</text>
</comment>
<dbReference type="OrthoDB" id="168348at2759"/>
<proteinExistence type="predicted"/>
<dbReference type="CDD" id="cd23767">
    <property type="entry name" value="IQCD"/>
    <property type="match status" value="1"/>
</dbReference>
<feature type="region of interest" description="Disordered" evidence="1">
    <location>
        <begin position="92"/>
        <end position="117"/>
    </location>
</feature>
<dbReference type="EMBL" id="QXFU01000004">
    <property type="protein sequence ID" value="KAE9048868.1"/>
    <property type="molecule type" value="Genomic_DNA"/>
</dbReference>
<accession>A0A6A3P141</accession>
<evidence type="ECO:0000313" key="3">
    <source>
        <dbReference type="Proteomes" id="UP000435112"/>
    </source>
</evidence>
<dbReference type="Pfam" id="PF00612">
    <property type="entry name" value="IQ"/>
    <property type="match status" value="1"/>
</dbReference>
<evidence type="ECO:0000313" key="2">
    <source>
        <dbReference type="EMBL" id="KAE9048868.1"/>
    </source>
</evidence>
<dbReference type="InterPro" id="IPR000048">
    <property type="entry name" value="IQ_motif_EF-hand-BS"/>
</dbReference>
<dbReference type="Proteomes" id="UP000435112">
    <property type="component" value="Unassembled WGS sequence"/>
</dbReference>
<organism evidence="2 3">
    <name type="scientific">Phytophthora rubi</name>
    <dbReference type="NCBI Taxonomy" id="129364"/>
    <lineage>
        <taxon>Eukaryota</taxon>
        <taxon>Sar</taxon>
        <taxon>Stramenopiles</taxon>
        <taxon>Oomycota</taxon>
        <taxon>Peronosporomycetes</taxon>
        <taxon>Peronosporales</taxon>
        <taxon>Peronosporaceae</taxon>
        <taxon>Phytophthora</taxon>
    </lineage>
</organism>
<reference evidence="2 3" key="1">
    <citation type="submission" date="2018-09" db="EMBL/GenBank/DDBJ databases">
        <title>Genomic investigation of the strawberry pathogen Phytophthora fragariae indicates pathogenicity is determined by transcriptional variation in three key races.</title>
        <authorList>
            <person name="Adams T.M."/>
            <person name="Armitage A.D."/>
            <person name="Sobczyk M.K."/>
            <person name="Bates H.J."/>
            <person name="Dunwell J.M."/>
            <person name="Nellist C.F."/>
            <person name="Harrison R.J."/>
        </authorList>
    </citation>
    <scope>NUCLEOTIDE SEQUENCE [LARGE SCALE GENOMIC DNA]</scope>
    <source>
        <strain evidence="2 3">SCRP324</strain>
    </source>
</reference>